<dbReference type="PANTHER" id="PTHR43586:SF21">
    <property type="entry name" value="PYRIDOXAL PHOSPHATE (PLP)-DEPENDENT ASPARTATE AMINOTRANSFERASE SUPERFAMILY"/>
    <property type="match status" value="1"/>
</dbReference>
<evidence type="ECO:0000313" key="5">
    <source>
        <dbReference type="Proteomes" id="UP000553957"/>
    </source>
</evidence>
<dbReference type="Gene3D" id="3.90.1150.10">
    <property type="entry name" value="Aspartate Aminotransferase, domain 1"/>
    <property type="match status" value="1"/>
</dbReference>
<dbReference type="Proteomes" id="UP000553957">
    <property type="component" value="Unassembled WGS sequence"/>
</dbReference>
<evidence type="ECO:0000313" key="3">
    <source>
        <dbReference type="EMBL" id="NOL40729.1"/>
    </source>
</evidence>
<reference evidence="2 5" key="2">
    <citation type="submission" date="2020-08" db="EMBL/GenBank/DDBJ databases">
        <title>Sequencing the genomes of 1000 actinobacteria strains.</title>
        <authorList>
            <person name="Klenk H.-P."/>
        </authorList>
    </citation>
    <scope>NUCLEOTIDE SEQUENCE [LARGE SCALE GENOMIC DNA]</scope>
    <source>
        <strain evidence="2 5">DSM 15626</strain>
    </source>
</reference>
<dbReference type="InterPro" id="IPR015424">
    <property type="entry name" value="PyrdxlP-dep_Trfase"/>
</dbReference>
<sequence length="344" mass="37043">MLSIEAAQAEFAPRTIYLNTATLGLPPARSLAALQAVLTDWRNGTENPLDHDEPIARARRAYAELVNVRPSDVALGSQVSTYVALVAQWLPLGGEVLVATGEFTSLTFPFFAAGHRVREVPLEHLADEVRPATKLIAVSAVQSADGRVADLAALRATGVPILLDTTQAVGWLPIDATQYAFTVAGGYKWLLTPRGTTFFTVRPECDLTPLNANWYAGADPWDSIYGSPLRLASDARRLDLSPAWHAWIAAAESLDLLRSIGPEPLHTHALTLANRFRHLTGLATPNLPSAIVSATADDAVPHLLAKSNITAATRAARLRLSFHLSTTEPDVTKAAQTLRGHLHD</sequence>
<name>A0A7Y4P065_9ACTN</name>
<evidence type="ECO:0000313" key="4">
    <source>
        <dbReference type="Proteomes" id="UP000534306"/>
    </source>
</evidence>
<dbReference type="GO" id="GO:0016829">
    <property type="term" value="F:lyase activity"/>
    <property type="evidence" value="ECO:0007669"/>
    <property type="project" value="UniProtKB-KW"/>
</dbReference>
<keyword evidence="3" id="KW-0032">Aminotransferase</keyword>
<dbReference type="AlphaFoldDB" id="A0A7Y4P065"/>
<dbReference type="InterPro" id="IPR015422">
    <property type="entry name" value="PyrdxlP-dep_Trfase_small"/>
</dbReference>
<proteinExistence type="predicted"/>
<dbReference type="Gene3D" id="3.40.640.10">
    <property type="entry name" value="Type I PLP-dependent aspartate aminotransferase-like (Major domain)"/>
    <property type="match status" value="1"/>
</dbReference>
<dbReference type="SUPFAM" id="SSF53383">
    <property type="entry name" value="PLP-dependent transferases"/>
    <property type="match status" value="1"/>
</dbReference>
<protein>
    <submittedName>
        <fullName evidence="3">Aminotransferase class V-fold PLP-dependent enzyme</fullName>
    </submittedName>
    <submittedName>
        <fullName evidence="2">Selenocysteine lyase/cysteine desulfurase</fullName>
    </submittedName>
</protein>
<evidence type="ECO:0000259" key="1">
    <source>
        <dbReference type="Pfam" id="PF00266"/>
    </source>
</evidence>
<keyword evidence="3" id="KW-0808">Transferase</keyword>
<organism evidence="3 4">
    <name type="scientific">Kribbella sandramycini</name>
    <dbReference type="NCBI Taxonomy" id="60450"/>
    <lineage>
        <taxon>Bacteria</taxon>
        <taxon>Bacillati</taxon>
        <taxon>Actinomycetota</taxon>
        <taxon>Actinomycetes</taxon>
        <taxon>Propionibacteriales</taxon>
        <taxon>Kribbellaceae</taxon>
        <taxon>Kribbella</taxon>
    </lineage>
</organism>
<dbReference type="Proteomes" id="UP000534306">
    <property type="component" value="Unassembled WGS sequence"/>
</dbReference>
<dbReference type="EMBL" id="JABJRC010000002">
    <property type="protein sequence ID" value="NOL40729.1"/>
    <property type="molecule type" value="Genomic_DNA"/>
</dbReference>
<dbReference type="InterPro" id="IPR000192">
    <property type="entry name" value="Aminotrans_V_dom"/>
</dbReference>
<dbReference type="PANTHER" id="PTHR43586">
    <property type="entry name" value="CYSTEINE DESULFURASE"/>
    <property type="match status" value="1"/>
</dbReference>
<evidence type="ECO:0000313" key="2">
    <source>
        <dbReference type="EMBL" id="MBB6569435.1"/>
    </source>
</evidence>
<keyword evidence="4" id="KW-1185">Reference proteome</keyword>
<comment type="caution">
    <text evidence="3">The sequence shown here is derived from an EMBL/GenBank/DDBJ whole genome shotgun (WGS) entry which is preliminary data.</text>
</comment>
<accession>A0A7Y4P065</accession>
<feature type="domain" description="Aminotransferase class V" evidence="1">
    <location>
        <begin position="119"/>
        <end position="275"/>
    </location>
</feature>
<dbReference type="EMBL" id="JACHKF010000001">
    <property type="protein sequence ID" value="MBB6569435.1"/>
    <property type="molecule type" value="Genomic_DNA"/>
</dbReference>
<dbReference type="RefSeq" id="WP_171673212.1">
    <property type="nucleotide sequence ID" value="NZ_BAAAGT010000002.1"/>
</dbReference>
<reference evidence="3 4" key="1">
    <citation type="submission" date="2020-05" db="EMBL/GenBank/DDBJ databases">
        <title>Genome sequence of Kribbella sandramycini ATCC 39419.</title>
        <authorList>
            <person name="Maclea K.S."/>
            <person name="Fair J.L."/>
        </authorList>
    </citation>
    <scope>NUCLEOTIDE SEQUENCE [LARGE SCALE GENOMIC DNA]</scope>
    <source>
        <strain evidence="3 4">ATCC 39419</strain>
    </source>
</reference>
<dbReference type="GO" id="GO:0008483">
    <property type="term" value="F:transaminase activity"/>
    <property type="evidence" value="ECO:0007669"/>
    <property type="project" value="UniProtKB-KW"/>
</dbReference>
<dbReference type="Pfam" id="PF00266">
    <property type="entry name" value="Aminotran_5"/>
    <property type="match status" value="1"/>
</dbReference>
<keyword evidence="2" id="KW-0456">Lyase</keyword>
<gene>
    <name evidence="2" type="ORF">HNR71_005072</name>
    <name evidence="3" type="ORF">HPO96_10775</name>
</gene>
<dbReference type="InterPro" id="IPR015421">
    <property type="entry name" value="PyrdxlP-dep_Trfase_major"/>
</dbReference>